<keyword evidence="2" id="KW-0472">Membrane</keyword>
<reference evidence="3" key="1">
    <citation type="submission" date="2021-02" db="EMBL/GenBank/DDBJ databases">
        <authorList>
            <person name="Dougan E. K."/>
            <person name="Rhodes N."/>
            <person name="Thang M."/>
            <person name="Chan C."/>
        </authorList>
    </citation>
    <scope>NUCLEOTIDE SEQUENCE</scope>
</reference>
<feature type="compositionally biased region" description="Pro residues" evidence="1">
    <location>
        <begin position="1179"/>
        <end position="1196"/>
    </location>
</feature>
<sequence>DLSLNGTEYVAYLHNPPKRLFLQLKVGSAPFALVTIHLPHDQREDAFDVWTSTLEQLTQALGNVPVGHSVFVGGDFNQPLHNTQDTFSPMAQLRLLLARFRLRVSEDVGPTWHARGLEAPLEFILFRHEGMLGSATKCEDLRVALPSDHDLVSVRFQAALQAHNRNRRRRDRCGRWCLQTERWEDALAQMPDDPTEADLSSAFSSCSFRPKFPRYRDSELIRDLIRRRKVSVNSDERAALAQEIAYRRADDKASFKQAILDRARTGDFAAISHLRRSAAQTKVAGSYIQARGGQNAATKELKEFYDVKYDTNGPGPSAALIAALRAKTGTAAGSDGVTYEALLAFAASDKAFKLVNLLNSPIALTPCLCKVYSKGSQAIDGAAAASLLLQIGSARLQHRSNLTTPLGRYGSFVRTPYSLLGTEMALMGTATPPAVRRRHSRRGQRHLLYLGVPLSYDFRPMTCFAKSLGKCANTYFAMRGIFNARRLPAVRKVKLFDLYVTSRWLWSCGLCYPTRQSLRALDAHQNTLLVGLLGFRADFFGEFLQNTVSKRRAARATLAALQIDPWSKRWATQAWRYWGHAVRNQLDTPLRYLVWRYSTFTLMSGDTSPGWVVNTPLRKFQLCYGTIRAASHPAIWETAAQDRVMWQQLYSLWRRHWARARPNTDLLGRQLVIINLEEAALRPFRFFPEEELSYGPMRRGEISLSLRLRYNTFDRQDQQHDLIRRTFVLVRDGSFTNCKFSARMSSLLAAQMRLYIRDMRVSWGWFFATLFELEEYASDLDRVLRDFDTLDPDDPPLSEDDVSYMHFLLAEWEVSFDHSCENVVWFFFHAHLPCWRELHLYLDELPPLDQCLAAREIQYQFRTCRNTWPEYWFLPALARYIDSHLDVLYEIPLWPYQEPAESFWDRSFDMVGDRLQQEVSELVPRFEMTCEFIAWNELDAPPRQLTALPDWVLSWLLLGLVVMIVAVVKSLLVLRTQWTEMRQDQKATQRTVAELHAQMTSMQSLLQQAVSQQASPVLAEPQSFLQPLLLEKWRETRTDLFQTVRLFGLEVQELKEKTTQLFPLFALMRKSVLPLHADIPEALKTMNEHLGNLRDNVDSLTTEEHGVYEAATQAVMNALKSLEDRLWRAQKEFKTPLAGAQAAMTQVVTTPPAEMLNLAMVYAPWLLLGLFVLAQARTAPPPSSSTAAPPDPVPEAPPKHAEISPEPAAAPEPKKTEGGTSDGATDPPLPPPASPPTTCPDVATAQPKADPSPPPATQPAPLPPTPVEQKQSETPPTSPTPPELKAFTEALKDVKAYIDDKSKVLQEVKKLLDTKTTPPTPTTPVDLGPTLETALKPLSESLSTIDSTTAGAARDLSNHMWESGGRHQAMETTLSGVHGMVRDLQNRVGTTQRKLDDWVKSWSDSAGTTLDDSPGVVKCLCQLREHQDELARYNQANEALSSKVDTVAEAVGAIATRVQSMQTLLDKMAAARPKAPPPAFPAPDIPATESAGPPPHQPPGSWHTPSQLPGSAPSNPSPTAQGLPLTTPPAYIPSIGATIQAAPGASQGVPPGASVINLSPPAQQDTVTVWMDGRAFQIPTTMVRGIN</sequence>
<feature type="region of interest" description="Disordered" evidence="1">
    <location>
        <begin position="1178"/>
        <end position="1284"/>
    </location>
</feature>
<feature type="compositionally biased region" description="Polar residues" evidence="1">
    <location>
        <begin position="1503"/>
        <end position="1520"/>
    </location>
</feature>
<feature type="non-terminal residue" evidence="3">
    <location>
        <position position="1587"/>
    </location>
</feature>
<accession>A0A812ZHD4</accession>
<dbReference type="SUPFAM" id="SSF56219">
    <property type="entry name" value="DNase I-like"/>
    <property type="match status" value="1"/>
</dbReference>
<organism evidence="3 4">
    <name type="scientific">Symbiodinium necroappetens</name>
    <dbReference type="NCBI Taxonomy" id="1628268"/>
    <lineage>
        <taxon>Eukaryota</taxon>
        <taxon>Sar</taxon>
        <taxon>Alveolata</taxon>
        <taxon>Dinophyceae</taxon>
        <taxon>Suessiales</taxon>
        <taxon>Symbiodiniaceae</taxon>
        <taxon>Symbiodinium</taxon>
    </lineage>
</organism>
<feature type="transmembrane region" description="Helical" evidence="2">
    <location>
        <begin position="1155"/>
        <end position="1174"/>
    </location>
</feature>
<name>A0A812ZHD4_9DINO</name>
<protein>
    <submittedName>
        <fullName evidence="3">Ttn protein</fullName>
    </submittedName>
</protein>
<keyword evidence="2" id="KW-1133">Transmembrane helix</keyword>
<feature type="transmembrane region" description="Helical" evidence="2">
    <location>
        <begin position="951"/>
        <end position="974"/>
    </location>
</feature>
<gene>
    <name evidence="3" type="primary">Ttn</name>
    <name evidence="3" type="ORF">SNEC2469_LOCUS24641</name>
</gene>
<dbReference type="EMBL" id="CAJNJA010047752">
    <property type="protein sequence ID" value="CAE7826253.1"/>
    <property type="molecule type" value="Genomic_DNA"/>
</dbReference>
<proteinExistence type="predicted"/>
<dbReference type="Proteomes" id="UP000601435">
    <property type="component" value="Unassembled WGS sequence"/>
</dbReference>
<feature type="region of interest" description="Disordered" evidence="1">
    <location>
        <begin position="1469"/>
        <end position="1529"/>
    </location>
</feature>
<comment type="caution">
    <text evidence="3">The sequence shown here is derived from an EMBL/GenBank/DDBJ whole genome shotgun (WGS) entry which is preliminary data.</text>
</comment>
<evidence type="ECO:0000256" key="1">
    <source>
        <dbReference type="SAM" id="MobiDB-lite"/>
    </source>
</evidence>
<dbReference type="OrthoDB" id="10548589at2759"/>
<evidence type="ECO:0000256" key="2">
    <source>
        <dbReference type="SAM" id="Phobius"/>
    </source>
</evidence>
<feature type="compositionally biased region" description="Pro residues" evidence="1">
    <location>
        <begin position="1250"/>
        <end position="1266"/>
    </location>
</feature>
<keyword evidence="2" id="KW-0812">Transmembrane</keyword>
<keyword evidence="4" id="KW-1185">Reference proteome</keyword>
<dbReference type="Gene3D" id="3.60.10.10">
    <property type="entry name" value="Endonuclease/exonuclease/phosphatase"/>
    <property type="match status" value="1"/>
</dbReference>
<feature type="compositionally biased region" description="Pro residues" evidence="1">
    <location>
        <begin position="1474"/>
        <end position="1484"/>
    </location>
</feature>
<evidence type="ECO:0000313" key="3">
    <source>
        <dbReference type="EMBL" id="CAE7826253.1"/>
    </source>
</evidence>
<dbReference type="InterPro" id="IPR036691">
    <property type="entry name" value="Endo/exonu/phosph_ase_sf"/>
</dbReference>
<feature type="compositionally biased region" description="Pro residues" evidence="1">
    <location>
        <begin position="1227"/>
        <end position="1238"/>
    </location>
</feature>
<evidence type="ECO:0000313" key="4">
    <source>
        <dbReference type="Proteomes" id="UP000601435"/>
    </source>
</evidence>